<name>A0ABW2L6E7_9BACT</name>
<evidence type="ECO:0008006" key="4">
    <source>
        <dbReference type="Google" id="ProtNLM"/>
    </source>
</evidence>
<dbReference type="PANTHER" id="PTHR37947:SF1">
    <property type="entry name" value="BLL2462 PROTEIN"/>
    <property type="match status" value="1"/>
</dbReference>
<evidence type="ECO:0000313" key="3">
    <source>
        <dbReference type="Proteomes" id="UP001596472"/>
    </source>
</evidence>
<dbReference type="SUPFAM" id="SSF52317">
    <property type="entry name" value="Class I glutamine amidotransferase-like"/>
    <property type="match status" value="1"/>
</dbReference>
<keyword evidence="3" id="KW-1185">Reference proteome</keyword>
<accession>A0ABW2L6E7</accession>
<dbReference type="InterPro" id="IPR029062">
    <property type="entry name" value="Class_I_gatase-like"/>
</dbReference>
<dbReference type="EMBL" id="JBHTBS010000002">
    <property type="protein sequence ID" value="MFC7336705.1"/>
    <property type="molecule type" value="Genomic_DNA"/>
</dbReference>
<evidence type="ECO:0000313" key="2">
    <source>
        <dbReference type="EMBL" id="MFC7336705.1"/>
    </source>
</evidence>
<dbReference type="Proteomes" id="UP001596472">
    <property type="component" value="Unassembled WGS sequence"/>
</dbReference>
<comment type="caution">
    <text evidence="2">The sequence shown here is derived from an EMBL/GenBank/DDBJ whole genome shotgun (WGS) entry which is preliminary data.</text>
</comment>
<protein>
    <recommendedName>
        <fullName evidence="4">Glutamine amidotransferase domain-containing protein</fullName>
    </recommendedName>
</protein>
<proteinExistence type="predicted"/>
<gene>
    <name evidence="2" type="ORF">ACFQY0_05920</name>
</gene>
<keyword evidence="1" id="KW-0812">Transmembrane</keyword>
<organism evidence="2 3">
    <name type="scientific">Haloferula chungangensis</name>
    <dbReference type="NCBI Taxonomy" id="1048331"/>
    <lineage>
        <taxon>Bacteria</taxon>
        <taxon>Pseudomonadati</taxon>
        <taxon>Verrucomicrobiota</taxon>
        <taxon>Verrucomicrobiia</taxon>
        <taxon>Verrucomicrobiales</taxon>
        <taxon>Verrucomicrobiaceae</taxon>
        <taxon>Haloferula</taxon>
    </lineage>
</organism>
<keyword evidence="1" id="KW-0472">Membrane</keyword>
<feature type="transmembrane region" description="Helical" evidence="1">
    <location>
        <begin position="736"/>
        <end position="756"/>
    </location>
</feature>
<sequence>MIIFEGGSWGYYGAALAVLGMAGAIVAALRQGRSARLPLCLRIVALALLALCLAEPSWVGEEAEPGANLVAVIADNSKGMQVVDAGESSTRAEKLHELLSEPAGGDAEWLAEIESTFALRRFAMDRGLRRVDQFKDLDFEGSASTIGASLEGIRRRFANRPVAGVLLLSDGIATDEIDPRLIEGLPPIYPVLIGGEAPERDLGLSTAVVSESAFEDAPLTFRADVVALGYRDREVTVRLLDESGGEVESLSYTPDSDDDTRAVRFQHRPEKSGVCFFRIVVEGGEGNEATTANNSRLLTVNRGDGPYRILYVSGRPNWEFKFLNRALAEDPEVQLVGLIRVARREPKFQWRSGKGDSANPLFRGFNPDDDSADYDQPVMVRLNTRDDLELAAGFPRTAEDLFEYRAVIIDDLEREFFTIDQLELLESFVSRRGGSVLMLGGVESFANGGYGKTPVERMLPVHLGGVSKVPPGDDLALDLTRDGWLSPWMRLRGSELEERDRLAGMSGFHSLNRVAGIKPGATVLAQVRDGGSSRPALAVQRYGDGRVAAMMLGDFWRWGFHNPDNRPDMEKAWRQLTRWMLADVPDRVSLELKAAGEGAVKARLRVLDPSFMPLSDARVKISVRGEGSDAVELNATPSDSEAGVYEVTFLPESGAMTLIEASASDSSGLHLGAAEDGWVANGDADEFRRLEPNRELLERIAAATGGKMIDASDLTGFAKDLPRMELPETRTWSRSLWHTPIVFLLVLACFAGEWILRRRRGLS</sequence>
<keyword evidence="1" id="KW-1133">Transmembrane helix</keyword>
<feature type="transmembrane region" description="Helical" evidence="1">
    <location>
        <begin position="12"/>
        <end position="29"/>
    </location>
</feature>
<dbReference type="Gene3D" id="3.40.50.880">
    <property type="match status" value="1"/>
</dbReference>
<dbReference type="PANTHER" id="PTHR37947">
    <property type="entry name" value="BLL2462 PROTEIN"/>
    <property type="match status" value="1"/>
</dbReference>
<reference evidence="3" key="1">
    <citation type="journal article" date="2019" name="Int. J. Syst. Evol. Microbiol.">
        <title>The Global Catalogue of Microorganisms (GCM) 10K type strain sequencing project: providing services to taxonomists for standard genome sequencing and annotation.</title>
        <authorList>
            <consortium name="The Broad Institute Genomics Platform"/>
            <consortium name="The Broad Institute Genome Sequencing Center for Infectious Disease"/>
            <person name="Wu L."/>
            <person name="Ma J."/>
        </authorList>
    </citation>
    <scope>NUCLEOTIDE SEQUENCE [LARGE SCALE GENOMIC DNA]</scope>
    <source>
        <strain evidence="3">CGMCC 4.1467</strain>
    </source>
</reference>
<dbReference type="RefSeq" id="WP_379710267.1">
    <property type="nucleotide sequence ID" value="NZ_JBHTBS010000002.1"/>
</dbReference>
<evidence type="ECO:0000256" key="1">
    <source>
        <dbReference type="SAM" id="Phobius"/>
    </source>
</evidence>